<dbReference type="InterPro" id="IPR027031">
    <property type="entry name" value="Gly-tRNA_synthase/POLG2"/>
</dbReference>
<protein>
    <recommendedName>
        <fullName evidence="1">Anticodon-binding domain-containing protein</fullName>
    </recommendedName>
</protein>
<dbReference type="InterPro" id="IPR045864">
    <property type="entry name" value="aa-tRNA-synth_II/BPL/LPL"/>
</dbReference>
<dbReference type="SUPFAM" id="SSF55681">
    <property type="entry name" value="Class II aaRS and biotin synthetases"/>
    <property type="match status" value="1"/>
</dbReference>
<accession>A0AAN7S758</accession>
<evidence type="ECO:0000259" key="1">
    <source>
        <dbReference type="Pfam" id="PF03129"/>
    </source>
</evidence>
<dbReference type="PANTHER" id="PTHR10745:SF8">
    <property type="entry name" value="DNA POLYMERASE SUBUNIT GAMMA-2, MITOCHONDRIAL"/>
    <property type="match status" value="1"/>
</dbReference>
<reference evidence="3" key="1">
    <citation type="submission" date="2023-01" db="EMBL/GenBank/DDBJ databases">
        <title>Key to firefly adult light organ development and bioluminescence: homeobox transcription factors regulate luciferase expression and transportation to peroxisome.</title>
        <authorList>
            <person name="Fu X."/>
        </authorList>
    </citation>
    <scope>NUCLEOTIDE SEQUENCE [LARGE SCALE GENOMIC DNA]</scope>
</reference>
<dbReference type="Gene3D" id="3.40.50.800">
    <property type="entry name" value="Anticodon-binding domain"/>
    <property type="match status" value="1"/>
</dbReference>
<organism evidence="2 3">
    <name type="scientific">Aquatica leii</name>
    <dbReference type="NCBI Taxonomy" id="1421715"/>
    <lineage>
        <taxon>Eukaryota</taxon>
        <taxon>Metazoa</taxon>
        <taxon>Ecdysozoa</taxon>
        <taxon>Arthropoda</taxon>
        <taxon>Hexapoda</taxon>
        <taxon>Insecta</taxon>
        <taxon>Pterygota</taxon>
        <taxon>Neoptera</taxon>
        <taxon>Endopterygota</taxon>
        <taxon>Coleoptera</taxon>
        <taxon>Polyphaga</taxon>
        <taxon>Elateriformia</taxon>
        <taxon>Elateroidea</taxon>
        <taxon>Lampyridae</taxon>
        <taxon>Luciolinae</taxon>
        <taxon>Aquatica</taxon>
    </lineage>
</organism>
<dbReference type="InterPro" id="IPR036621">
    <property type="entry name" value="Anticodon-bd_dom_sf"/>
</dbReference>
<sequence length="340" mass="39245">MLKKVIELCERQGFLKCVNEKLLVGPVGALLQENLYNEWIYNMVISRDTSVFLSKDSFVNAFEYAKGICQERVPFGIAQVITDNNDQFHFDKHFENSSMILQTTVFVSPTSSTQFFHQWQKQRRTWWRKFSASPGKYVFSDLQTNPDGNQQLEVKVEYSWDKPLVESLGFYKTNHPHLTFDHLNVRDGRKKVSAHYITSTISLSSMLLNTLCDAYDEPDFQGKPRVLLRLHRKLAPYKISFAVTATQSSITDELGSLALYICKQLRTEHISSLLLPSAVRNTLDLQWNQYDQLGVPFTVVLNEGTLKNGISLLRSRDTTLKEQVHITKLPTYVQQLFKNY</sequence>
<evidence type="ECO:0000313" key="3">
    <source>
        <dbReference type="Proteomes" id="UP001353858"/>
    </source>
</evidence>
<dbReference type="AlphaFoldDB" id="A0AAN7S758"/>
<dbReference type="PANTHER" id="PTHR10745">
    <property type="entry name" value="GLYCYL-TRNA SYNTHETASE/DNA POLYMERASE SUBUNIT GAMMA-2"/>
    <property type="match status" value="1"/>
</dbReference>
<comment type="caution">
    <text evidence="2">The sequence shown here is derived from an EMBL/GenBank/DDBJ whole genome shotgun (WGS) entry which is preliminary data.</text>
</comment>
<dbReference type="EMBL" id="JARPUR010000006">
    <property type="protein sequence ID" value="KAK4874321.1"/>
    <property type="molecule type" value="Genomic_DNA"/>
</dbReference>
<dbReference type="Proteomes" id="UP001353858">
    <property type="component" value="Unassembled WGS sequence"/>
</dbReference>
<name>A0AAN7S758_9COLE</name>
<proteinExistence type="predicted"/>
<dbReference type="Gene3D" id="3.30.930.10">
    <property type="entry name" value="Bira Bifunctional Protein, Domain 2"/>
    <property type="match status" value="1"/>
</dbReference>
<dbReference type="GO" id="GO:0005739">
    <property type="term" value="C:mitochondrion"/>
    <property type="evidence" value="ECO:0007669"/>
    <property type="project" value="TreeGrafter"/>
</dbReference>
<dbReference type="InterPro" id="IPR004154">
    <property type="entry name" value="Anticodon-bd"/>
</dbReference>
<feature type="domain" description="Anticodon-binding" evidence="1">
    <location>
        <begin position="251"/>
        <end position="335"/>
    </location>
</feature>
<dbReference type="GO" id="GO:0006264">
    <property type="term" value="P:mitochondrial DNA replication"/>
    <property type="evidence" value="ECO:0007669"/>
    <property type="project" value="TreeGrafter"/>
</dbReference>
<keyword evidence="3" id="KW-1185">Reference proteome</keyword>
<evidence type="ECO:0000313" key="2">
    <source>
        <dbReference type="EMBL" id="KAK4874321.1"/>
    </source>
</evidence>
<dbReference type="SUPFAM" id="SSF52954">
    <property type="entry name" value="Class II aaRS ABD-related"/>
    <property type="match status" value="1"/>
</dbReference>
<dbReference type="Pfam" id="PF03129">
    <property type="entry name" value="HGTP_anticodon"/>
    <property type="match status" value="1"/>
</dbReference>
<gene>
    <name evidence="2" type="ORF">RN001_013681</name>
</gene>